<dbReference type="EMBL" id="JAACJS010000015">
    <property type="protein sequence ID" value="NCI50925.1"/>
    <property type="molecule type" value="Genomic_DNA"/>
</dbReference>
<dbReference type="Proteomes" id="UP000753802">
    <property type="component" value="Unassembled WGS sequence"/>
</dbReference>
<sequence length="233" mass="27235">MRQIFTLTIALFCLTNSIAQKSAVTSKILTSKEIREVFNETILKTLNITFPIFRIYKYTDKSGEYYCILAESTDQITNEKDTLHHKIKSVNVKPVSGSFTKTWEINDNVIKNDNDENSIRFWTKYIDFRDYDGDGLVDPIIIYGTLAANGYDDGRIKFIIYYRGEKIAIRHQNGVLDFERETQVDKAFYELPQSLQINVKQKMELMMKNEHAIFPAGWQIAMKNKKTIFNERR</sequence>
<evidence type="ECO:0008006" key="3">
    <source>
        <dbReference type="Google" id="ProtNLM"/>
    </source>
</evidence>
<reference evidence="1 2" key="1">
    <citation type="submission" date="2020-01" db="EMBL/GenBank/DDBJ databases">
        <title>Genome analysis.</title>
        <authorList>
            <person name="Wu S."/>
            <person name="Wang G."/>
        </authorList>
    </citation>
    <scope>NUCLEOTIDE SEQUENCE [LARGE SCALE GENOMIC DNA]</scope>
    <source>
        <strain evidence="1 2">SYL130</strain>
    </source>
</reference>
<evidence type="ECO:0000313" key="2">
    <source>
        <dbReference type="Proteomes" id="UP000753802"/>
    </source>
</evidence>
<evidence type="ECO:0000313" key="1">
    <source>
        <dbReference type="EMBL" id="NCI50925.1"/>
    </source>
</evidence>
<accession>A0ABW9ZWL8</accession>
<dbReference type="NCBIfam" id="NF046077">
    <property type="entry name" value="LPS_M949_RS01915"/>
    <property type="match status" value="1"/>
</dbReference>
<organism evidence="1 2">
    <name type="scientific">Sediminibacterium roseum</name>
    <dbReference type="NCBI Taxonomy" id="1978412"/>
    <lineage>
        <taxon>Bacteria</taxon>
        <taxon>Pseudomonadati</taxon>
        <taxon>Bacteroidota</taxon>
        <taxon>Chitinophagia</taxon>
        <taxon>Chitinophagales</taxon>
        <taxon>Chitinophagaceae</taxon>
        <taxon>Sediminibacterium</taxon>
    </lineage>
</organism>
<dbReference type="RefSeq" id="WP_161819229.1">
    <property type="nucleotide sequence ID" value="NZ_JAACJS010000015.1"/>
</dbReference>
<comment type="caution">
    <text evidence="1">The sequence shown here is derived from an EMBL/GenBank/DDBJ whole genome shotgun (WGS) entry which is preliminary data.</text>
</comment>
<gene>
    <name evidence="1" type="ORF">GWC95_13410</name>
</gene>
<proteinExistence type="predicted"/>
<protein>
    <recommendedName>
        <fullName evidence="3">GLPGLI family protein</fullName>
    </recommendedName>
</protein>
<name>A0ABW9ZWL8_9BACT</name>
<dbReference type="InterPro" id="IPR058148">
    <property type="entry name" value="M949_RS01915-like_dom"/>
</dbReference>
<keyword evidence="2" id="KW-1185">Reference proteome</keyword>